<proteinExistence type="predicted"/>
<protein>
    <submittedName>
        <fullName evidence="1">Uncharacterized protein</fullName>
    </submittedName>
</protein>
<gene>
    <name evidence="1" type="ORF">Patl1_31128</name>
</gene>
<dbReference type="EMBL" id="CM047907">
    <property type="protein sequence ID" value="KAJ0084560.1"/>
    <property type="molecule type" value="Genomic_DNA"/>
</dbReference>
<evidence type="ECO:0000313" key="1">
    <source>
        <dbReference type="EMBL" id="KAJ0084560.1"/>
    </source>
</evidence>
<name>A0ACC1AAJ4_9ROSI</name>
<sequence length="116" mass="12994">MGSDVSMSGDVYSFGIMLLEMFTSKRPTEDMFSDGLTLHGYAKMALPEKVLEITETSLLCEVRTREARMRIEECLVSVVSIGVLCSMESPTDRMEMTDVVAKLCAIRKKFLGNRID</sequence>
<organism evidence="1 2">
    <name type="scientific">Pistacia atlantica</name>
    <dbReference type="NCBI Taxonomy" id="434234"/>
    <lineage>
        <taxon>Eukaryota</taxon>
        <taxon>Viridiplantae</taxon>
        <taxon>Streptophyta</taxon>
        <taxon>Embryophyta</taxon>
        <taxon>Tracheophyta</taxon>
        <taxon>Spermatophyta</taxon>
        <taxon>Magnoliopsida</taxon>
        <taxon>eudicotyledons</taxon>
        <taxon>Gunneridae</taxon>
        <taxon>Pentapetalae</taxon>
        <taxon>rosids</taxon>
        <taxon>malvids</taxon>
        <taxon>Sapindales</taxon>
        <taxon>Anacardiaceae</taxon>
        <taxon>Pistacia</taxon>
    </lineage>
</organism>
<accession>A0ACC1AAJ4</accession>
<evidence type="ECO:0000313" key="2">
    <source>
        <dbReference type="Proteomes" id="UP001164250"/>
    </source>
</evidence>
<comment type="caution">
    <text evidence="1">The sequence shown here is derived from an EMBL/GenBank/DDBJ whole genome shotgun (WGS) entry which is preliminary data.</text>
</comment>
<dbReference type="Proteomes" id="UP001164250">
    <property type="component" value="Chromosome 11"/>
</dbReference>
<keyword evidence="2" id="KW-1185">Reference proteome</keyword>
<reference evidence="2" key="1">
    <citation type="journal article" date="2023" name="G3 (Bethesda)">
        <title>Genome assembly and association tests identify interacting loci associated with vigor, precocity, and sex in interspecific pistachio rootstocks.</title>
        <authorList>
            <person name="Palmer W."/>
            <person name="Jacygrad E."/>
            <person name="Sagayaradj S."/>
            <person name="Cavanaugh K."/>
            <person name="Han R."/>
            <person name="Bertier L."/>
            <person name="Beede B."/>
            <person name="Kafkas S."/>
            <person name="Golino D."/>
            <person name="Preece J."/>
            <person name="Michelmore R."/>
        </authorList>
    </citation>
    <scope>NUCLEOTIDE SEQUENCE [LARGE SCALE GENOMIC DNA]</scope>
</reference>